<keyword evidence="2" id="KW-1185">Reference proteome</keyword>
<reference evidence="1 2" key="1">
    <citation type="submission" date="2019-09" db="EMBL/GenBank/DDBJ databases">
        <title>Bird 10,000 Genomes (B10K) Project - Family phase.</title>
        <authorList>
            <person name="Zhang G."/>
        </authorList>
    </citation>
    <scope>NUCLEOTIDE SEQUENCE [LARGE SCALE GENOMIC DNA]</scope>
    <source>
        <strain evidence="1">B10K-DU-001-37</strain>
        <tissue evidence="1">Muscle</tissue>
    </source>
</reference>
<feature type="non-terminal residue" evidence="1">
    <location>
        <position position="65"/>
    </location>
</feature>
<dbReference type="SUPFAM" id="SSF56784">
    <property type="entry name" value="HAD-like"/>
    <property type="match status" value="1"/>
</dbReference>
<dbReference type="AlphaFoldDB" id="A0A7L0XVK5"/>
<protein>
    <submittedName>
        <fullName evidence="1">HYES hydrolase</fullName>
    </submittedName>
</protein>
<dbReference type="GO" id="GO:0016787">
    <property type="term" value="F:hydrolase activity"/>
    <property type="evidence" value="ECO:0007669"/>
    <property type="project" value="UniProtKB-KW"/>
</dbReference>
<dbReference type="Proteomes" id="UP000537779">
    <property type="component" value="Unassembled WGS sequence"/>
</dbReference>
<dbReference type="InterPro" id="IPR036412">
    <property type="entry name" value="HAD-like_sf"/>
</dbReference>
<evidence type="ECO:0000313" key="2">
    <source>
        <dbReference type="Proteomes" id="UP000537779"/>
    </source>
</evidence>
<evidence type="ECO:0000313" key="1">
    <source>
        <dbReference type="EMBL" id="NXM06083.1"/>
    </source>
</evidence>
<dbReference type="EMBL" id="VXAW01010040">
    <property type="protein sequence ID" value="NXM06083.1"/>
    <property type="molecule type" value="Genomic_DNA"/>
</dbReference>
<proteinExistence type="predicted"/>
<organism evidence="1 2">
    <name type="scientific">Tyrannus savana</name>
    <name type="common">Fork-tailed flycatcher</name>
    <name type="synonym">Muscivora tyrannus</name>
    <dbReference type="NCBI Taxonomy" id="137541"/>
    <lineage>
        <taxon>Eukaryota</taxon>
        <taxon>Metazoa</taxon>
        <taxon>Chordata</taxon>
        <taxon>Craniata</taxon>
        <taxon>Vertebrata</taxon>
        <taxon>Euteleostomi</taxon>
        <taxon>Archelosauria</taxon>
        <taxon>Archosauria</taxon>
        <taxon>Dinosauria</taxon>
        <taxon>Saurischia</taxon>
        <taxon>Theropoda</taxon>
        <taxon>Coelurosauria</taxon>
        <taxon>Aves</taxon>
        <taxon>Neognathae</taxon>
        <taxon>Neoaves</taxon>
        <taxon>Telluraves</taxon>
        <taxon>Australaves</taxon>
        <taxon>Passeriformes</taxon>
        <taxon>Tyrannidae</taxon>
        <taxon>Tyrannus</taxon>
    </lineage>
</organism>
<dbReference type="Gene3D" id="3.40.50.1000">
    <property type="entry name" value="HAD superfamily/HAD-like"/>
    <property type="match status" value="1"/>
</dbReference>
<gene>
    <name evidence="1" type="primary">Ephx2</name>
    <name evidence="1" type="ORF">TYRSAV_R13076</name>
</gene>
<accession>A0A7L0XVK5</accession>
<dbReference type="InterPro" id="IPR023214">
    <property type="entry name" value="HAD_sf"/>
</dbReference>
<feature type="non-terminal residue" evidence="1">
    <location>
        <position position="1"/>
    </location>
</feature>
<keyword evidence="1" id="KW-0378">Hydrolase</keyword>
<sequence>GFRTCILANTWLDDGEGRLRRARLLGRLRREFPALLESCRLGMRQPEPGIYSHALQALQAQPHQV</sequence>
<comment type="caution">
    <text evidence="1">The sequence shown here is derived from an EMBL/GenBank/DDBJ whole genome shotgun (WGS) entry which is preliminary data.</text>
</comment>
<name>A0A7L0XVK5_TYRSA</name>